<keyword evidence="3" id="KW-1185">Reference proteome</keyword>
<reference evidence="2" key="2">
    <citation type="submission" date="2023-04" db="EMBL/GenBank/DDBJ databases">
        <authorList>
            <person name="Bruccoleri R.E."/>
            <person name="Oakeley E.J."/>
            <person name="Faust A.-M."/>
            <person name="Dessus-Babus S."/>
            <person name="Altorfer M."/>
            <person name="Burckhardt D."/>
            <person name="Oertli M."/>
            <person name="Naumann U."/>
            <person name="Petersen F."/>
            <person name="Wong J."/>
        </authorList>
    </citation>
    <scope>NUCLEOTIDE SEQUENCE</scope>
    <source>
        <strain evidence="2">GSM-AAB239-AS_SAM_17_03QT</strain>
        <tissue evidence="2">Leaf</tissue>
    </source>
</reference>
<evidence type="ECO:0000313" key="3">
    <source>
        <dbReference type="Proteomes" id="UP001140949"/>
    </source>
</evidence>
<dbReference type="EMBL" id="JANAVB010037418">
    <property type="protein sequence ID" value="KAJ6802194.1"/>
    <property type="molecule type" value="Genomic_DNA"/>
</dbReference>
<dbReference type="Pfam" id="PF13662">
    <property type="entry name" value="Toprim_4"/>
    <property type="match status" value="1"/>
</dbReference>
<accession>A0AAX6EDU6</accession>
<dbReference type="GO" id="GO:0003697">
    <property type="term" value="F:single-stranded DNA binding"/>
    <property type="evidence" value="ECO:0007669"/>
    <property type="project" value="InterPro"/>
</dbReference>
<sequence length="530" mass="59552">MPLLLPRRLPLLPMACGSSHHPVRCSAGTSLPIAAASAAGPSSIRLPHFRIHQRRFLSVSLQRTPSRTTVLFAVLSSSGSRSRRGGGILPIARDIHIASLGDEINVSKRFEILEVKLKEVGIEWDGVAGKFSAMMCPKCQGGREQERSFSLFVREDGKVVAWKCHRAKCGWTGGVQDGKVPNQQVKSKQIRVITEKELQLEPLCEEIRGYLKERGISAETLRRNAVMQRTYLDQTVIAFTYRRDGVLVSCKYRGIPKKFWQEPETERVFYGLDDIKYASDIIIVEGEMDKLSMEEAGYHNCVSVPGGAPSKVSEVLPEEEKDTSFQYLWNCKEYLDKASRIIIATDADAPGQALAEEIARRLGKERCWRVNWPNKSGTEVYKDANEVLMYKGKDALKELIETAELYPIRGLFSFRSFSSEIDDYYHCRSGNEQGVSTGWRALNSLYNVVPGELTVITGVPNSGKSEWIDALLCNINETVGWTFALCSMENKASIHHLIFIDLFEIMQGSFWRSTLRNHSSTLDMEDPLSV</sequence>
<dbReference type="PROSITE" id="PS50880">
    <property type="entry name" value="TOPRIM"/>
    <property type="match status" value="1"/>
</dbReference>
<proteinExistence type="predicted"/>
<dbReference type="Proteomes" id="UP001140949">
    <property type="component" value="Unassembled WGS sequence"/>
</dbReference>
<dbReference type="InterPro" id="IPR006171">
    <property type="entry name" value="TOPRIM_dom"/>
</dbReference>
<organism evidence="2 3">
    <name type="scientific">Iris pallida</name>
    <name type="common">Sweet iris</name>
    <dbReference type="NCBI Taxonomy" id="29817"/>
    <lineage>
        <taxon>Eukaryota</taxon>
        <taxon>Viridiplantae</taxon>
        <taxon>Streptophyta</taxon>
        <taxon>Embryophyta</taxon>
        <taxon>Tracheophyta</taxon>
        <taxon>Spermatophyta</taxon>
        <taxon>Magnoliopsida</taxon>
        <taxon>Liliopsida</taxon>
        <taxon>Asparagales</taxon>
        <taxon>Iridaceae</taxon>
        <taxon>Iridoideae</taxon>
        <taxon>Irideae</taxon>
        <taxon>Iris</taxon>
    </lineage>
</organism>
<name>A0AAX6EDU6_IRIPA</name>
<evidence type="ECO:0000259" key="1">
    <source>
        <dbReference type="PROSITE" id="PS50880"/>
    </source>
</evidence>
<feature type="domain" description="Toprim" evidence="1">
    <location>
        <begin position="279"/>
        <end position="388"/>
    </location>
</feature>
<protein>
    <submittedName>
        <fullName evidence="2">Twinkle-like protein, chloroplastic/mitochondrial</fullName>
    </submittedName>
</protein>
<dbReference type="SUPFAM" id="SSF56731">
    <property type="entry name" value="DNA primase core"/>
    <property type="match status" value="1"/>
</dbReference>
<dbReference type="Gene3D" id="3.40.50.300">
    <property type="entry name" value="P-loop containing nucleotide triphosphate hydrolases"/>
    <property type="match status" value="1"/>
</dbReference>
<dbReference type="InterPro" id="IPR034154">
    <property type="entry name" value="TOPRIM_DnaG/twinkle"/>
</dbReference>
<dbReference type="GO" id="GO:0043139">
    <property type="term" value="F:5'-3' DNA helicase activity"/>
    <property type="evidence" value="ECO:0007669"/>
    <property type="project" value="InterPro"/>
</dbReference>
<gene>
    <name evidence="2" type="ORF">M6B38_194015</name>
</gene>
<dbReference type="AlphaFoldDB" id="A0AAX6EDU6"/>
<dbReference type="Gene3D" id="3.40.1360.10">
    <property type="match status" value="1"/>
</dbReference>
<dbReference type="PANTHER" id="PTHR12873:SF0">
    <property type="entry name" value="TWINKLE MTDNA HELICASE"/>
    <property type="match status" value="1"/>
</dbReference>
<dbReference type="SUPFAM" id="SSF52540">
    <property type="entry name" value="P-loop containing nucleoside triphosphate hydrolases"/>
    <property type="match status" value="1"/>
</dbReference>
<dbReference type="InterPro" id="IPR027417">
    <property type="entry name" value="P-loop_NTPase"/>
</dbReference>
<dbReference type="PANTHER" id="PTHR12873">
    <property type="entry name" value="T7-LIKE MITOCHONDRIAL DNA HELICASE"/>
    <property type="match status" value="1"/>
</dbReference>
<evidence type="ECO:0000313" key="2">
    <source>
        <dbReference type="EMBL" id="KAJ6802194.1"/>
    </source>
</evidence>
<dbReference type="InterPro" id="IPR027032">
    <property type="entry name" value="Twinkle-like"/>
</dbReference>
<dbReference type="CDD" id="cd01029">
    <property type="entry name" value="TOPRIM_primases"/>
    <property type="match status" value="1"/>
</dbReference>
<reference evidence="2" key="1">
    <citation type="journal article" date="2023" name="GigaByte">
        <title>Genome assembly of the bearded iris, Iris pallida Lam.</title>
        <authorList>
            <person name="Bruccoleri R.E."/>
            <person name="Oakeley E.J."/>
            <person name="Faust A.M.E."/>
            <person name="Altorfer M."/>
            <person name="Dessus-Babus S."/>
            <person name="Burckhardt D."/>
            <person name="Oertli M."/>
            <person name="Naumann U."/>
            <person name="Petersen F."/>
            <person name="Wong J."/>
        </authorList>
    </citation>
    <scope>NUCLEOTIDE SEQUENCE</scope>
    <source>
        <strain evidence="2">GSM-AAB239-AS_SAM_17_03QT</strain>
    </source>
</reference>
<dbReference type="SMART" id="SM00493">
    <property type="entry name" value="TOPRIM"/>
    <property type="match status" value="1"/>
</dbReference>
<comment type="caution">
    <text evidence="2">The sequence shown here is derived from an EMBL/GenBank/DDBJ whole genome shotgun (WGS) entry which is preliminary data.</text>
</comment>